<evidence type="ECO:0000256" key="9">
    <source>
        <dbReference type="SAM" id="MobiDB-lite"/>
    </source>
</evidence>
<protein>
    <recommendedName>
        <fullName evidence="3">Signal peptidase complex subunit 2</fullName>
    </recommendedName>
</protein>
<dbReference type="GO" id="GO:0005787">
    <property type="term" value="C:signal peptidase complex"/>
    <property type="evidence" value="ECO:0007669"/>
    <property type="project" value="InterPro"/>
</dbReference>
<dbReference type="Pfam" id="PF06703">
    <property type="entry name" value="SPC25"/>
    <property type="match status" value="1"/>
</dbReference>
<comment type="function">
    <text evidence="8">Component of the signal peptidase complex (SPC) which catalyzes the cleavage of N-terminal signal sequences from nascent proteins as they are translocated into the lumen of the endoplasmic reticulum. Enhances the enzymatic activity of SPC and facilitates the interactions between different components of the translocation site.</text>
</comment>
<name>A0A151GIJ3_DRECN</name>
<dbReference type="PANTHER" id="PTHR13085">
    <property type="entry name" value="MICROSOMAL SIGNAL PEPTIDASE 25 KDA SUBUNIT"/>
    <property type="match status" value="1"/>
</dbReference>
<evidence type="ECO:0000313" key="11">
    <source>
        <dbReference type="EMBL" id="KYK56943.1"/>
    </source>
</evidence>
<evidence type="ECO:0000313" key="12">
    <source>
        <dbReference type="Proteomes" id="UP000076580"/>
    </source>
</evidence>
<dbReference type="PANTHER" id="PTHR13085:SF0">
    <property type="entry name" value="SIGNAL PEPTIDASE COMPLEX SUBUNIT 2"/>
    <property type="match status" value="1"/>
</dbReference>
<evidence type="ECO:0000256" key="7">
    <source>
        <dbReference type="ARBA" id="ARBA00023136"/>
    </source>
</evidence>
<keyword evidence="5" id="KW-0256">Endoplasmic reticulum</keyword>
<feature type="region of interest" description="Disordered" evidence="9">
    <location>
        <begin position="199"/>
        <end position="221"/>
    </location>
</feature>
<evidence type="ECO:0000256" key="6">
    <source>
        <dbReference type="ARBA" id="ARBA00022989"/>
    </source>
</evidence>
<dbReference type="InParanoid" id="A0A151GIJ3"/>
<keyword evidence="12" id="KW-1185">Reference proteome</keyword>
<feature type="compositionally biased region" description="Low complexity" evidence="9">
    <location>
        <begin position="199"/>
        <end position="209"/>
    </location>
</feature>
<dbReference type="Proteomes" id="UP000076580">
    <property type="component" value="Chromosome 02"/>
</dbReference>
<dbReference type="OrthoDB" id="29558at2759"/>
<reference evidence="11 12" key="1">
    <citation type="journal article" date="2016" name="Sci. Rep.">
        <title>Insights into Adaptations to a Near-Obligate Nematode Endoparasitic Lifestyle from the Finished Genome of Drechmeria coniospora.</title>
        <authorList>
            <person name="Zhang L."/>
            <person name="Zhou Z."/>
            <person name="Guo Q."/>
            <person name="Fokkens L."/>
            <person name="Miskei M."/>
            <person name="Pocsi I."/>
            <person name="Zhang W."/>
            <person name="Chen M."/>
            <person name="Wang L."/>
            <person name="Sun Y."/>
            <person name="Donzelli B.G."/>
            <person name="Gibson D.M."/>
            <person name="Nelson D.R."/>
            <person name="Luo J.G."/>
            <person name="Rep M."/>
            <person name="Liu H."/>
            <person name="Yang S."/>
            <person name="Wang J."/>
            <person name="Krasnoff S.B."/>
            <person name="Xu Y."/>
            <person name="Molnar I."/>
            <person name="Lin M."/>
        </authorList>
    </citation>
    <scope>NUCLEOTIDE SEQUENCE [LARGE SCALE GENOMIC DNA]</scope>
    <source>
        <strain evidence="11 12">ARSEF 6962</strain>
    </source>
</reference>
<gene>
    <name evidence="11" type="ORF">DCS_03949</name>
</gene>
<keyword evidence="4 10" id="KW-0812">Transmembrane</keyword>
<evidence type="ECO:0000256" key="5">
    <source>
        <dbReference type="ARBA" id="ARBA00022824"/>
    </source>
</evidence>
<dbReference type="InterPro" id="IPR009582">
    <property type="entry name" value="Spc2/SPCS2"/>
</dbReference>
<organism evidence="11 12">
    <name type="scientific">Drechmeria coniospora</name>
    <name type="common">Nematophagous fungus</name>
    <name type="synonym">Meria coniospora</name>
    <dbReference type="NCBI Taxonomy" id="98403"/>
    <lineage>
        <taxon>Eukaryota</taxon>
        <taxon>Fungi</taxon>
        <taxon>Dikarya</taxon>
        <taxon>Ascomycota</taxon>
        <taxon>Pezizomycotina</taxon>
        <taxon>Sordariomycetes</taxon>
        <taxon>Hypocreomycetidae</taxon>
        <taxon>Hypocreales</taxon>
        <taxon>Ophiocordycipitaceae</taxon>
        <taxon>Drechmeria</taxon>
    </lineage>
</organism>
<dbReference type="STRING" id="98403.A0A151GIJ3"/>
<keyword evidence="6 10" id="KW-1133">Transmembrane helix</keyword>
<evidence type="ECO:0000256" key="8">
    <source>
        <dbReference type="ARBA" id="ARBA00045608"/>
    </source>
</evidence>
<dbReference type="AlphaFoldDB" id="A0A151GIJ3"/>
<dbReference type="GO" id="GO:0045047">
    <property type="term" value="P:protein targeting to ER"/>
    <property type="evidence" value="ECO:0007669"/>
    <property type="project" value="TreeGrafter"/>
</dbReference>
<feature type="transmembrane region" description="Helical" evidence="10">
    <location>
        <begin position="69"/>
        <end position="89"/>
    </location>
</feature>
<comment type="caution">
    <text evidence="11">The sequence shown here is derived from an EMBL/GenBank/DDBJ whole genome shotgun (WGS) entry which is preliminary data.</text>
</comment>
<comment type="subcellular location">
    <subcellularLocation>
        <location evidence="1">Endoplasmic reticulum membrane</location>
        <topology evidence="1">Multi-pass membrane protein</topology>
    </subcellularLocation>
</comment>
<dbReference type="GO" id="GO:0006465">
    <property type="term" value="P:signal peptide processing"/>
    <property type="evidence" value="ECO:0007669"/>
    <property type="project" value="InterPro"/>
</dbReference>
<proteinExistence type="inferred from homology"/>
<feature type="transmembrane region" description="Helical" evidence="10">
    <location>
        <begin position="36"/>
        <end position="57"/>
    </location>
</feature>
<evidence type="ECO:0000256" key="4">
    <source>
        <dbReference type="ARBA" id="ARBA00022692"/>
    </source>
</evidence>
<dbReference type="GeneID" id="63716592"/>
<dbReference type="EMBL" id="LAYC01000002">
    <property type="protein sequence ID" value="KYK56943.1"/>
    <property type="molecule type" value="Genomic_DNA"/>
</dbReference>
<dbReference type="FunCoup" id="A0A151GIJ3">
    <property type="interactions" value="67"/>
</dbReference>
<accession>A0A151GIJ3</accession>
<keyword evidence="7 10" id="KW-0472">Membrane</keyword>
<evidence type="ECO:0000256" key="3">
    <source>
        <dbReference type="ARBA" id="ARBA00017057"/>
    </source>
</evidence>
<evidence type="ECO:0000256" key="10">
    <source>
        <dbReference type="SAM" id="Phobius"/>
    </source>
</evidence>
<sequence>MATEKISVYNLADLKNTSDDAIPNYLNSLKFKQSHFLADVRLALGYSAVVVAGACFAWDYKFGFESTKIYTVIAVVLYMLLNGALTLWMSMVEKGTVYQGLAPSGEKITISTKANKNDPTYLVTITVEPKKGGVQVIELAKPFAAFFDETGRFVAAPFQEILASAIPAIGKQDPKRVKIVSQDKLDANPELLEAVLAASAADGSASGAEPTEKKAGKRRKA</sequence>
<comment type="similarity">
    <text evidence="2">Belongs to the SPCS2 family.</text>
</comment>
<evidence type="ECO:0000256" key="1">
    <source>
        <dbReference type="ARBA" id="ARBA00004477"/>
    </source>
</evidence>
<dbReference type="RefSeq" id="XP_040656295.1">
    <property type="nucleotide sequence ID" value="XM_040801262.1"/>
</dbReference>
<evidence type="ECO:0000256" key="2">
    <source>
        <dbReference type="ARBA" id="ARBA00007324"/>
    </source>
</evidence>